<keyword evidence="5 8" id="KW-1133">Transmembrane helix</keyword>
<proteinExistence type="inferred from homology"/>
<feature type="transmembrane region" description="Helical" evidence="8">
    <location>
        <begin position="168"/>
        <end position="187"/>
    </location>
</feature>
<reference evidence="9 10" key="1">
    <citation type="submission" date="2016-10" db="EMBL/GenBank/DDBJ databases">
        <authorList>
            <person name="de Groot N.N."/>
        </authorList>
    </citation>
    <scope>NUCLEOTIDE SEQUENCE [LARGE SCALE GENOMIC DNA]</scope>
    <source>
        <strain evidence="9 10">DSM 1736</strain>
    </source>
</reference>
<protein>
    <submittedName>
        <fullName evidence="9">Glycerol uptake facilitator protein</fullName>
    </submittedName>
</protein>
<feature type="transmembrane region" description="Helical" evidence="8">
    <location>
        <begin position="86"/>
        <end position="108"/>
    </location>
</feature>
<evidence type="ECO:0000313" key="9">
    <source>
        <dbReference type="EMBL" id="SDM93735.1"/>
    </source>
</evidence>
<dbReference type="GO" id="GO:0005886">
    <property type="term" value="C:plasma membrane"/>
    <property type="evidence" value="ECO:0007669"/>
    <property type="project" value="TreeGrafter"/>
</dbReference>
<dbReference type="PANTHER" id="PTHR43829">
    <property type="entry name" value="AQUAPORIN OR AQUAGLYCEROPORIN RELATED"/>
    <property type="match status" value="1"/>
</dbReference>
<dbReference type="OrthoDB" id="9807293at2"/>
<feature type="transmembrane region" description="Helical" evidence="8">
    <location>
        <begin position="135"/>
        <end position="156"/>
    </location>
</feature>
<feature type="transmembrane region" description="Helical" evidence="8">
    <location>
        <begin position="39"/>
        <end position="65"/>
    </location>
</feature>
<dbReference type="STRING" id="146817.SAMN04488502_10937"/>
<dbReference type="Gene3D" id="1.20.1080.10">
    <property type="entry name" value="Glycerol uptake facilitator protein"/>
    <property type="match status" value="1"/>
</dbReference>
<dbReference type="Pfam" id="PF00230">
    <property type="entry name" value="MIP"/>
    <property type="match status" value="1"/>
</dbReference>
<name>A0A1G9XBQ9_9FIRM</name>
<evidence type="ECO:0000256" key="3">
    <source>
        <dbReference type="ARBA" id="ARBA00022448"/>
    </source>
</evidence>
<dbReference type="InterPro" id="IPR000425">
    <property type="entry name" value="MIP"/>
</dbReference>
<dbReference type="RefSeq" id="WP_092074406.1">
    <property type="nucleotide sequence ID" value="NZ_FNHB01000009.1"/>
</dbReference>
<dbReference type="PANTHER" id="PTHR43829:SF9">
    <property type="entry name" value="AQUAPORIN-9"/>
    <property type="match status" value="1"/>
</dbReference>
<feature type="transmembrane region" description="Helical" evidence="8">
    <location>
        <begin position="223"/>
        <end position="244"/>
    </location>
</feature>
<gene>
    <name evidence="9" type="ORF">SAMN04488502_10937</name>
</gene>
<feature type="transmembrane region" description="Helical" evidence="8">
    <location>
        <begin position="7"/>
        <end position="27"/>
    </location>
</feature>
<evidence type="ECO:0000256" key="5">
    <source>
        <dbReference type="ARBA" id="ARBA00022989"/>
    </source>
</evidence>
<evidence type="ECO:0000256" key="7">
    <source>
        <dbReference type="RuleBase" id="RU000477"/>
    </source>
</evidence>
<evidence type="ECO:0000256" key="2">
    <source>
        <dbReference type="ARBA" id="ARBA00006175"/>
    </source>
</evidence>
<organism evidence="9 10">
    <name type="scientific">Dendrosporobacter quercicolus</name>
    <dbReference type="NCBI Taxonomy" id="146817"/>
    <lineage>
        <taxon>Bacteria</taxon>
        <taxon>Bacillati</taxon>
        <taxon>Bacillota</taxon>
        <taxon>Negativicutes</taxon>
        <taxon>Selenomonadales</taxon>
        <taxon>Sporomusaceae</taxon>
        <taxon>Dendrosporobacter</taxon>
    </lineage>
</organism>
<sequence>MTNLFGEFFGTFVLISFGCAVCANLTLKNSKGAGGGGAWLTVTAAWGFAVVLGASSAITTGAPQADLNPAITLAKSMIGVYEPGHAVMTMLVQIAGAFAGACVAWLAYLPHWGITEDKVAKLGVFSTVPAVRNTGANIICEIVATMFLIVLVFVLFSKELSNGGADFAAGFGPYLVGILVWSVGLSFGGPTGYAINPARDLGPRIAHAVLPIAGKGSSDWGYAWIPVAGPMIAGVLAVVISRAIGIV</sequence>
<dbReference type="AlphaFoldDB" id="A0A1G9XBQ9"/>
<evidence type="ECO:0000256" key="8">
    <source>
        <dbReference type="SAM" id="Phobius"/>
    </source>
</evidence>
<keyword evidence="4 7" id="KW-0812">Transmembrane</keyword>
<dbReference type="InterPro" id="IPR023271">
    <property type="entry name" value="Aquaporin-like"/>
</dbReference>
<keyword evidence="10" id="KW-1185">Reference proteome</keyword>
<evidence type="ECO:0000256" key="4">
    <source>
        <dbReference type="ARBA" id="ARBA00022692"/>
    </source>
</evidence>
<keyword evidence="6 8" id="KW-0472">Membrane</keyword>
<dbReference type="InterPro" id="IPR050363">
    <property type="entry name" value="MIP/Aquaporin"/>
</dbReference>
<comment type="subcellular location">
    <subcellularLocation>
        <location evidence="1">Membrane</location>
        <topology evidence="1">Multi-pass membrane protein</topology>
    </subcellularLocation>
</comment>
<dbReference type="PRINTS" id="PR00783">
    <property type="entry name" value="MINTRINSICP"/>
</dbReference>
<evidence type="ECO:0000313" key="10">
    <source>
        <dbReference type="Proteomes" id="UP000214880"/>
    </source>
</evidence>
<dbReference type="Proteomes" id="UP000214880">
    <property type="component" value="Unassembled WGS sequence"/>
</dbReference>
<evidence type="ECO:0000256" key="6">
    <source>
        <dbReference type="ARBA" id="ARBA00023136"/>
    </source>
</evidence>
<evidence type="ECO:0000256" key="1">
    <source>
        <dbReference type="ARBA" id="ARBA00004141"/>
    </source>
</evidence>
<dbReference type="GO" id="GO:0015254">
    <property type="term" value="F:glycerol channel activity"/>
    <property type="evidence" value="ECO:0007669"/>
    <property type="project" value="TreeGrafter"/>
</dbReference>
<keyword evidence="3 7" id="KW-0813">Transport</keyword>
<dbReference type="SUPFAM" id="SSF81338">
    <property type="entry name" value="Aquaporin-like"/>
    <property type="match status" value="1"/>
</dbReference>
<dbReference type="EMBL" id="FNHB01000009">
    <property type="protein sequence ID" value="SDM93735.1"/>
    <property type="molecule type" value="Genomic_DNA"/>
</dbReference>
<accession>A0A1G9XBQ9</accession>
<comment type="similarity">
    <text evidence="2 7">Belongs to the MIP/aquaporin (TC 1.A.8) family.</text>
</comment>